<proteinExistence type="predicted"/>
<reference evidence="1 2" key="1">
    <citation type="submission" date="2019-05" db="EMBL/GenBank/DDBJ databases">
        <title>Another draft genome of Portunus trituberculatus and its Hox gene families provides insights of decapod evolution.</title>
        <authorList>
            <person name="Jeong J.-H."/>
            <person name="Song I."/>
            <person name="Kim S."/>
            <person name="Choi T."/>
            <person name="Kim D."/>
            <person name="Ryu S."/>
            <person name="Kim W."/>
        </authorList>
    </citation>
    <scope>NUCLEOTIDE SEQUENCE [LARGE SCALE GENOMIC DNA]</scope>
    <source>
        <tissue evidence="1">Muscle</tissue>
    </source>
</reference>
<dbReference type="Proteomes" id="UP000324222">
    <property type="component" value="Unassembled WGS sequence"/>
</dbReference>
<evidence type="ECO:0000313" key="1">
    <source>
        <dbReference type="EMBL" id="MPC91291.1"/>
    </source>
</evidence>
<organism evidence="1 2">
    <name type="scientific">Portunus trituberculatus</name>
    <name type="common">Swimming crab</name>
    <name type="synonym">Neptunus trituberculatus</name>
    <dbReference type="NCBI Taxonomy" id="210409"/>
    <lineage>
        <taxon>Eukaryota</taxon>
        <taxon>Metazoa</taxon>
        <taxon>Ecdysozoa</taxon>
        <taxon>Arthropoda</taxon>
        <taxon>Crustacea</taxon>
        <taxon>Multicrustacea</taxon>
        <taxon>Malacostraca</taxon>
        <taxon>Eumalacostraca</taxon>
        <taxon>Eucarida</taxon>
        <taxon>Decapoda</taxon>
        <taxon>Pleocyemata</taxon>
        <taxon>Brachyura</taxon>
        <taxon>Eubrachyura</taxon>
        <taxon>Portunoidea</taxon>
        <taxon>Portunidae</taxon>
        <taxon>Portuninae</taxon>
        <taxon>Portunus</taxon>
    </lineage>
</organism>
<name>A0A5B7J0F9_PORTR</name>
<keyword evidence="2" id="KW-1185">Reference proteome</keyword>
<dbReference type="AlphaFoldDB" id="A0A5B7J0F9"/>
<comment type="caution">
    <text evidence="1">The sequence shown here is derived from an EMBL/GenBank/DDBJ whole genome shotgun (WGS) entry which is preliminary data.</text>
</comment>
<sequence>MNPVKLRFCDGSTITLRTFFIKSSRTLNNGRHTCILLNSTRGFDIDYTLAGGGSRAITGNTMGIVFHSDLNSSRFEFTYGEDELR</sequence>
<protein>
    <submittedName>
        <fullName evidence="1">Uncharacterized protein</fullName>
    </submittedName>
</protein>
<evidence type="ECO:0000313" key="2">
    <source>
        <dbReference type="Proteomes" id="UP000324222"/>
    </source>
</evidence>
<dbReference type="EMBL" id="VSRR010087234">
    <property type="protein sequence ID" value="MPC91291.1"/>
    <property type="molecule type" value="Genomic_DNA"/>
</dbReference>
<gene>
    <name evidence="1" type="ORF">E2C01_086316</name>
</gene>
<accession>A0A5B7J0F9</accession>